<proteinExistence type="inferred from homology"/>
<evidence type="ECO:0000256" key="3">
    <source>
        <dbReference type="ARBA" id="ARBA00022824"/>
    </source>
</evidence>
<feature type="transmembrane region" description="Helical" evidence="7">
    <location>
        <begin position="445"/>
        <end position="465"/>
    </location>
</feature>
<reference evidence="8" key="1">
    <citation type="submission" date="2023-03" db="EMBL/GenBank/DDBJ databases">
        <title>Mating type loci evolution in Malassezia.</title>
        <authorList>
            <person name="Coelho M.A."/>
        </authorList>
    </citation>
    <scope>NUCLEOTIDE SEQUENCE</scope>
    <source>
        <strain evidence="8">CBS 9557</strain>
    </source>
</reference>
<organism evidence="8 9">
    <name type="scientific">Malassezia nana</name>
    <dbReference type="NCBI Taxonomy" id="180528"/>
    <lineage>
        <taxon>Eukaryota</taxon>
        <taxon>Fungi</taxon>
        <taxon>Dikarya</taxon>
        <taxon>Basidiomycota</taxon>
        <taxon>Ustilaginomycotina</taxon>
        <taxon>Malasseziomycetes</taxon>
        <taxon>Malasseziales</taxon>
        <taxon>Malasseziaceae</taxon>
        <taxon>Malassezia</taxon>
    </lineage>
</organism>
<keyword evidence="7" id="KW-1133">Transmembrane helix</keyword>
<name>A0AAF0EPX2_9BASI</name>
<keyword evidence="5 7" id="KW-0472">Membrane</keyword>
<dbReference type="PANTHER" id="PTHR10408">
    <property type="entry name" value="STEROL O-ACYLTRANSFERASE"/>
    <property type="match status" value="1"/>
</dbReference>
<evidence type="ECO:0000256" key="7">
    <source>
        <dbReference type="SAM" id="Phobius"/>
    </source>
</evidence>
<dbReference type="Proteomes" id="UP001213623">
    <property type="component" value="Chromosome 3"/>
</dbReference>
<dbReference type="EMBL" id="CP119894">
    <property type="protein sequence ID" value="WFD26611.1"/>
    <property type="molecule type" value="Genomic_DNA"/>
</dbReference>
<evidence type="ECO:0000256" key="5">
    <source>
        <dbReference type="PIRNR" id="PIRNR000439"/>
    </source>
</evidence>
<evidence type="ECO:0000256" key="2">
    <source>
        <dbReference type="ARBA" id="ARBA00022679"/>
    </source>
</evidence>
<feature type="transmembrane region" description="Helical" evidence="7">
    <location>
        <begin position="149"/>
        <end position="169"/>
    </location>
</feature>
<evidence type="ECO:0000256" key="6">
    <source>
        <dbReference type="SAM" id="MobiDB-lite"/>
    </source>
</evidence>
<evidence type="ECO:0000256" key="4">
    <source>
        <dbReference type="ARBA" id="ARBA00023315"/>
    </source>
</evidence>
<evidence type="ECO:0000256" key="1">
    <source>
        <dbReference type="ARBA" id="ARBA00004477"/>
    </source>
</evidence>
<keyword evidence="9" id="KW-1185">Reference proteome</keyword>
<dbReference type="GO" id="GO:0034737">
    <property type="term" value="F:ergosterol O-acyltransferase activity"/>
    <property type="evidence" value="ECO:0007669"/>
    <property type="project" value="TreeGrafter"/>
</dbReference>
<feature type="region of interest" description="Disordered" evidence="6">
    <location>
        <begin position="33"/>
        <end position="69"/>
    </location>
</feature>
<dbReference type="GO" id="GO:0008204">
    <property type="term" value="P:ergosterol metabolic process"/>
    <property type="evidence" value="ECO:0007669"/>
    <property type="project" value="TreeGrafter"/>
</dbReference>
<dbReference type="PIRSF" id="PIRSF000439">
    <property type="entry name" value="Oat_ACAT_DAG_ARE"/>
    <property type="match status" value="1"/>
</dbReference>
<protein>
    <recommendedName>
        <fullName evidence="5">O-acyltransferase</fullName>
    </recommendedName>
</protein>
<dbReference type="GO" id="GO:0005789">
    <property type="term" value="C:endoplasmic reticulum membrane"/>
    <property type="evidence" value="ECO:0007669"/>
    <property type="project" value="UniProtKB-SubCell"/>
</dbReference>
<feature type="compositionally biased region" description="Polar residues" evidence="6">
    <location>
        <begin position="58"/>
        <end position="69"/>
    </location>
</feature>
<sequence>MQAQEPGSGPLHQPAPKYATEGISFNVSAHMTRAEPISSKARPPPPEVAQQDTRESASENQNPTSLQKLASQVKDTSVTGFKKAVNYVPRFSFFAAENEVSVKDPFRGFYMLFWICLGTQVLNAFVRSYESTGSILSMTLAMVMSRDLFMLAISDAVLVGHTFFCVALIKFLHRYSIARGVGLLIFQCVWYLTVMVSVIVWIRVRQWPWTQSGFFVLHAMVQLMKIHSYVDVNSIMNNDYIKLMRYEQKLMDRVMEIEGNHGVLDRHAAWKKAIRKVAEHLHISLDADRLSVYDQLSPLKQWLELDMQKGSSGIRAQVLLPSIFSNIPRSRSPIPEHRRLVNAVTESNNEYLDILSLPPMQTDLHDVHPLLWHPDPILQDIAKEISTTREALYAPVIPGQGIGPMWPDSVTVANFWDFQLVPSLVYQLQYPRRDSIRPWYIVERCFALLGSFFVIYVITVNWIIPVTEERDASLISVFLRLAAPMMSCYLLLFYLMFECVCQGFAEITRWV</sequence>
<keyword evidence="4 5" id="KW-0012">Acyltransferase</keyword>
<comment type="subcellular location">
    <subcellularLocation>
        <location evidence="1 5">Endoplasmic reticulum membrane</location>
        <topology evidence="1 5">Multi-pass membrane protein</topology>
    </subcellularLocation>
</comment>
<dbReference type="AlphaFoldDB" id="A0AAF0EPX2"/>
<keyword evidence="2 5" id="KW-0808">Transferase</keyword>
<feature type="transmembrane region" description="Helical" evidence="7">
    <location>
        <begin position="109"/>
        <end position="129"/>
    </location>
</feature>
<dbReference type="InterPro" id="IPR014371">
    <property type="entry name" value="Oat_ACAT_DAG_ARE"/>
</dbReference>
<accession>A0AAF0EPX2</accession>
<evidence type="ECO:0000313" key="9">
    <source>
        <dbReference type="Proteomes" id="UP001213623"/>
    </source>
</evidence>
<gene>
    <name evidence="8" type="primary">ARE2</name>
    <name evidence="8" type="ORF">MNAN1_001594</name>
</gene>
<feature type="transmembrane region" description="Helical" evidence="7">
    <location>
        <begin position="477"/>
        <end position="497"/>
    </location>
</feature>
<dbReference type="PANTHER" id="PTHR10408:SF9">
    <property type="entry name" value="STEROL O-ACYLTRANSFERASE 2-RELATED"/>
    <property type="match status" value="1"/>
</dbReference>
<keyword evidence="3 5" id="KW-0256">Endoplasmic reticulum</keyword>
<comment type="similarity">
    <text evidence="5">Belongs to the membrane-bound acyltransferase family. Sterol o-acyltransferase subfamily.</text>
</comment>
<evidence type="ECO:0000313" key="8">
    <source>
        <dbReference type="EMBL" id="WFD26611.1"/>
    </source>
</evidence>
<feature type="transmembrane region" description="Helical" evidence="7">
    <location>
        <begin position="181"/>
        <end position="202"/>
    </location>
</feature>
<keyword evidence="7" id="KW-0812">Transmembrane</keyword>